<evidence type="ECO:0000256" key="1">
    <source>
        <dbReference type="SAM" id="Coils"/>
    </source>
</evidence>
<dbReference type="AlphaFoldDB" id="A0A455SJP1"/>
<keyword evidence="1" id="KW-0175">Coiled coil</keyword>
<feature type="compositionally biased region" description="Polar residues" evidence="2">
    <location>
        <begin position="1"/>
        <end position="12"/>
    </location>
</feature>
<feature type="compositionally biased region" description="Polar residues" evidence="2">
    <location>
        <begin position="28"/>
        <end position="97"/>
    </location>
</feature>
<reference evidence="3" key="1">
    <citation type="submission" date="2018-12" db="EMBL/GenBank/DDBJ databases">
        <title>Novel natural products biosynthetic potential of the class Ktedonobacteria.</title>
        <authorList>
            <person name="Zheng Y."/>
            <person name="Saitou A."/>
            <person name="Wang C.M."/>
            <person name="Toyoda A."/>
            <person name="Minakuchi Y."/>
            <person name="Sekiguchi Y."/>
            <person name="Ueda K."/>
            <person name="Takano H."/>
            <person name="Sakai Y."/>
            <person name="Yokota A."/>
            <person name="Yabe S."/>
        </authorList>
    </citation>
    <scope>NUCLEOTIDE SEQUENCE</scope>
    <source>
        <strain evidence="3">COM3</strain>
    </source>
</reference>
<proteinExistence type="predicted"/>
<evidence type="ECO:0000313" key="3">
    <source>
        <dbReference type="EMBL" id="BBH85274.1"/>
    </source>
</evidence>
<accession>A0A455SJP1</accession>
<evidence type="ECO:0000256" key="2">
    <source>
        <dbReference type="SAM" id="MobiDB-lite"/>
    </source>
</evidence>
<protein>
    <submittedName>
        <fullName evidence="3">Uncharacterized protein</fullName>
    </submittedName>
</protein>
<dbReference type="EMBL" id="AP019376">
    <property type="protein sequence ID" value="BBH85274.1"/>
    <property type="molecule type" value="Genomic_DNA"/>
</dbReference>
<gene>
    <name evidence="3" type="ORF">KTC_00250</name>
</gene>
<name>A0A455SJP1_9CHLR</name>
<sequence>MAHPSSVSQAQLVPQDVSQSQNSRSSRPQDVSQPQDAHSSRPQEQAISQPQNAKNAQAEQGVSRPQSVKNAQAEQNVSRPQSVQNAQAEQNVPQQPRFQKKKRIQNAPEAALVPVAGHHIIVEMKAPAPAPQGITPESVAAAVHFWEAEYQQAMAQYKAARAKLQQALEQAEYHHMRMIQQQEQHIAFLQESLQQQQYMDEYAFHQEAERLRWFGLFNYAVGVRSFIMRHSPAPQSPATQQLHMSLRHAIQLLEHLQQARWDQSPIVQAVQEEVRLAEQQVSFCKHKWLEARATLRGLIH</sequence>
<feature type="coiled-coil region" evidence="1">
    <location>
        <begin position="143"/>
        <end position="174"/>
    </location>
</feature>
<feature type="region of interest" description="Disordered" evidence="2">
    <location>
        <begin position="1"/>
        <end position="104"/>
    </location>
</feature>
<organism evidence="3">
    <name type="scientific">Thermosporothrix sp. COM3</name>
    <dbReference type="NCBI Taxonomy" id="2490863"/>
    <lineage>
        <taxon>Bacteria</taxon>
        <taxon>Bacillati</taxon>
        <taxon>Chloroflexota</taxon>
        <taxon>Ktedonobacteria</taxon>
        <taxon>Ktedonobacterales</taxon>
        <taxon>Thermosporotrichaceae</taxon>
        <taxon>Thermosporothrix</taxon>
    </lineage>
</organism>